<feature type="transmembrane region" description="Helical" evidence="1">
    <location>
        <begin position="156"/>
        <end position="176"/>
    </location>
</feature>
<keyword evidence="1" id="KW-0812">Transmembrane</keyword>
<reference evidence="2 3" key="1">
    <citation type="submission" date="2016-03" db="EMBL/GenBank/DDBJ databases">
        <title>Deep-sea bacteria in the southern Pacific.</title>
        <authorList>
            <person name="Tang K."/>
        </authorList>
    </citation>
    <scope>NUCLEOTIDE SEQUENCE [LARGE SCALE GENOMIC DNA]</scope>
    <source>
        <strain evidence="2 3">JLT2016</strain>
    </source>
</reference>
<dbReference type="AlphaFoldDB" id="A0A1U7D202"/>
<keyword evidence="3" id="KW-1185">Reference proteome</keyword>
<dbReference type="STRING" id="1229727.Ga0080559_TMP1310"/>
<dbReference type="KEGG" id="tpro:Ga0080559_TMP1310"/>
<accession>A0A1U7D202</accession>
<dbReference type="EMBL" id="CP014796">
    <property type="protein sequence ID" value="APX22106.1"/>
    <property type="molecule type" value="Genomic_DNA"/>
</dbReference>
<protein>
    <recommendedName>
        <fullName evidence="4">Aspartate carbamoyltransferase catalytic subunit</fullName>
    </recommendedName>
</protein>
<keyword evidence="1" id="KW-1133">Transmembrane helix</keyword>
<evidence type="ECO:0000313" key="3">
    <source>
        <dbReference type="Proteomes" id="UP000186559"/>
    </source>
</evidence>
<evidence type="ECO:0000256" key="1">
    <source>
        <dbReference type="SAM" id="Phobius"/>
    </source>
</evidence>
<evidence type="ECO:0008006" key="4">
    <source>
        <dbReference type="Google" id="ProtNLM"/>
    </source>
</evidence>
<keyword evidence="1" id="KW-0472">Membrane</keyword>
<dbReference type="Proteomes" id="UP000186559">
    <property type="component" value="Chromosome"/>
</dbReference>
<gene>
    <name evidence="2" type="ORF">Ga0080559_TMP1310</name>
</gene>
<organism evidence="2 3">
    <name type="scientific">Salipiger profundus</name>
    <dbReference type="NCBI Taxonomy" id="1229727"/>
    <lineage>
        <taxon>Bacteria</taxon>
        <taxon>Pseudomonadati</taxon>
        <taxon>Pseudomonadota</taxon>
        <taxon>Alphaproteobacteria</taxon>
        <taxon>Rhodobacterales</taxon>
        <taxon>Roseobacteraceae</taxon>
        <taxon>Salipiger</taxon>
    </lineage>
</organism>
<evidence type="ECO:0000313" key="2">
    <source>
        <dbReference type="EMBL" id="APX22106.1"/>
    </source>
</evidence>
<name>A0A1U7D202_9RHOB</name>
<sequence>MRINGSETGTVRVFHLDLPPEAVERFTTQAGTGEFPLQYALGAKDLRASFVDVVNIDDLGEMSVSSYLSEAYQVQGPELRQMKPQLDALRGHLVILPSQAFGHVGQELTVASPLRWIGTFSEEAATPRGPALRATSATGSAGVGVPGKTPDSRRPLAVTLIGLAVLVLIVLVWAFGGSGG</sequence>
<proteinExistence type="predicted"/>